<proteinExistence type="predicted"/>
<evidence type="ECO:0000259" key="2">
    <source>
        <dbReference type="Pfam" id="PF13477"/>
    </source>
</evidence>
<organism evidence="3 4">
    <name type="scientific">Candidatus Accumulibacter meliphilus</name>
    <dbReference type="NCBI Taxonomy" id="2211374"/>
    <lineage>
        <taxon>Bacteria</taxon>
        <taxon>Pseudomonadati</taxon>
        <taxon>Pseudomonadota</taxon>
        <taxon>Betaproteobacteria</taxon>
        <taxon>Candidatus Accumulibacter</taxon>
    </lineage>
</organism>
<evidence type="ECO:0000313" key="3">
    <source>
        <dbReference type="EMBL" id="RDE51163.1"/>
    </source>
</evidence>
<evidence type="ECO:0000256" key="1">
    <source>
        <dbReference type="SAM" id="MobiDB-lite"/>
    </source>
</evidence>
<feature type="region of interest" description="Disordered" evidence="1">
    <location>
        <begin position="419"/>
        <end position="439"/>
    </location>
</feature>
<gene>
    <name evidence="3" type="ORF">DVS81_07560</name>
</gene>
<evidence type="ECO:0000313" key="4">
    <source>
        <dbReference type="Proteomes" id="UP000253831"/>
    </source>
</evidence>
<dbReference type="EMBL" id="QPGA01000010">
    <property type="protein sequence ID" value="RDE51163.1"/>
    <property type="molecule type" value="Genomic_DNA"/>
</dbReference>
<dbReference type="CDD" id="cd03808">
    <property type="entry name" value="GT4_CapM-like"/>
    <property type="match status" value="1"/>
</dbReference>
<dbReference type="AlphaFoldDB" id="A0A369XM20"/>
<keyword evidence="3" id="KW-0808">Transferase</keyword>
<dbReference type="SUPFAM" id="SSF53756">
    <property type="entry name" value="UDP-Glycosyltransferase/glycogen phosphorylase"/>
    <property type="match status" value="1"/>
</dbReference>
<dbReference type="PANTHER" id="PTHR12526">
    <property type="entry name" value="GLYCOSYLTRANSFERASE"/>
    <property type="match status" value="1"/>
</dbReference>
<reference evidence="3 4" key="1">
    <citation type="submission" date="2018-05" db="EMBL/GenBank/DDBJ databases">
        <title>Integrated omic analyses show evidence that a Ca. Accumulibacter phosphatis strain performs denitrification under micro-aerobic conditions.</title>
        <authorList>
            <person name="Camejo P.Y."/>
            <person name="Katherine M.D."/>
            <person name="Daniel N.R."/>
        </authorList>
    </citation>
    <scope>NUCLEOTIDE SEQUENCE [LARGE SCALE GENOMIC DNA]</scope>
    <source>
        <strain evidence="3">UW-LDO-IC</strain>
    </source>
</reference>
<name>A0A369XM20_9PROT</name>
<dbReference type="GO" id="GO:0016757">
    <property type="term" value="F:glycosyltransferase activity"/>
    <property type="evidence" value="ECO:0007669"/>
    <property type="project" value="UniProtKB-ARBA"/>
</dbReference>
<dbReference type="Proteomes" id="UP000253831">
    <property type="component" value="Unassembled WGS sequence"/>
</dbReference>
<protein>
    <submittedName>
        <fullName evidence="3">Glycosyltransferase family 1 protein</fullName>
    </submittedName>
</protein>
<sequence length="439" mass="48534">MKRNSDEASNVRDTAKVILFANTEWYLYNFRLPLAEALRASGFEVLLISPPGEYGKRLQAAGFRWEPLPMDRRSLNPLHELSVLIYLARLYRRERPAVAHHFTIKCVVYGAIAGAIARVPARINAATGLGYVFTNTALKACLLKPLVRSLLRWTLTNTHSRLILQNNDDVAAFEKQRLADHRHIRLIKGSGVATDQFRPATEPALSGQTTRVLLAARLLWDKGIGEYVQAARQLRAAGLPIKFLLAGAPDTGNPASIPQRQLNAWATEGVVELLGQVDDMQALFANVDIAVLPSYREGLPKSLIEAAACALPLVTTDVPGCREVVTNEKDGLLVPVRDAVALAMAIRRLHERPEWARQLGLAARAKALAEFDERIVIARTLDVYRELLTEVAIGDVPNREEPGQLYEFQRRDPSEMAVSGCADAHKSGGNQWRPKLAAK</sequence>
<dbReference type="InterPro" id="IPR028098">
    <property type="entry name" value="Glyco_trans_4-like_N"/>
</dbReference>
<dbReference type="PANTHER" id="PTHR12526:SF638">
    <property type="entry name" value="SPORE COAT PROTEIN SA"/>
    <property type="match status" value="1"/>
</dbReference>
<feature type="domain" description="Glycosyltransferase subfamily 4-like N-terminal" evidence="2">
    <location>
        <begin position="16"/>
        <end position="152"/>
    </location>
</feature>
<comment type="caution">
    <text evidence="3">The sequence shown here is derived from an EMBL/GenBank/DDBJ whole genome shotgun (WGS) entry which is preliminary data.</text>
</comment>
<dbReference type="Pfam" id="PF13477">
    <property type="entry name" value="Glyco_trans_4_2"/>
    <property type="match status" value="1"/>
</dbReference>
<dbReference type="Gene3D" id="3.40.50.2000">
    <property type="entry name" value="Glycogen Phosphorylase B"/>
    <property type="match status" value="2"/>
</dbReference>
<dbReference type="Pfam" id="PF13692">
    <property type="entry name" value="Glyco_trans_1_4"/>
    <property type="match status" value="1"/>
</dbReference>
<accession>A0A369XM20</accession>